<gene>
    <name evidence="3" type="ORF">L195_g024020</name>
</gene>
<dbReference type="EMBL" id="ASHM01019271">
    <property type="protein sequence ID" value="PNY00734.1"/>
    <property type="molecule type" value="Genomic_DNA"/>
</dbReference>
<name>A0A2K3NCH8_TRIPR</name>
<dbReference type="Proteomes" id="UP000236291">
    <property type="component" value="Unassembled WGS sequence"/>
</dbReference>
<evidence type="ECO:0000259" key="2">
    <source>
        <dbReference type="Pfam" id="PF21408"/>
    </source>
</evidence>
<evidence type="ECO:0000259" key="1">
    <source>
        <dbReference type="Pfam" id="PF13234"/>
    </source>
</evidence>
<evidence type="ECO:0000313" key="3">
    <source>
        <dbReference type="EMBL" id="PNY00734.1"/>
    </source>
</evidence>
<reference evidence="3 4" key="1">
    <citation type="journal article" date="2014" name="Am. J. Bot.">
        <title>Genome assembly and annotation for red clover (Trifolium pratense; Fabaceae).</title>
        <authorList>
            <person name="Istvanek J."/>
            <person name="Jaros M."/>
            <person name="Krenek A."/>
            <person name="Repkova J."/>
        </authorList>
    </citation>
    <scope>NUCLEOTIDE SEQUENCE [LARGE SCALE GENOMIC DNA]</scope>
    <source>
        <strain evidence="4">cv. Tatra</strain>
        <tissue evidence="3">Young leaves</tissue>
    </source>
</reference>
<dbReference type="InterPro" id="IPR048392">
    <property type="entry name" value="MTR4-like_stalk"/>
</dbReference>
<dbReference type="Gene3D" id="1.20.1500.20">
    <property type="match status" value="1"/>
</dbReference>
<dbReference type="InterPro" id="IPR025696">
    <property type="entry name" value="Beta-barrel_MTR4"/>
</dbReference>
<reference evidence="3 4" key="2">
    <citation type="journal article" date="2017" name="Front. Plant Sci.">
        <title>Gene Classification and Mining of Molecular Markers Useful in Red Clover (Trifolium pratense) Breeding.</title>
        <authorList>
            <person name="Istvanek J."/>
            <person name="Dluhosova J."/>
            <person name="Dluhos P."/>
            <person name="Patkova L."/>
            <person name="Nedelnik J."/>
            <person name="Repkova J."/>
        </authorList>
    </citation>
    <scope>NUCLEOTIDE SEQUENCE [LARGE SCALE GENOMIC DNA]</scope>
    <source>
        <strain evidence="4">cv. Tatra</strain>
        <tissue evidence="3">Young leaves</tissue>
    </source>
</reference>
<dbReference type="Pfam" id="PF21408">
    <property type="entry name" value="MTR4-like_stalk"/>
    <property type="match status" value="1"/>
</dbReference>
<protein>
    <submittedName>
        <fullName evidence="3">Superkiller viralicidic activity 2-like protein</fullName>
    </submittedName>
</protein>
<comment type="caution">
    <text evidence="3">The sequence shown here is derived from an EMBL/GenBank/DDBJ whole genome shotgun (WGS) entry which is preliminary data.</text>
</comment>
<sequence length="409" mass="45575">MRSEDGDPENLLRNSFFQFQADRAIPDLEKQIKAFEEERESIVIEEEDSLKDYYNLLEQLRSLNKEVRDIVLLPKHCLPFLQPGRLVSIQCTSSDEDISPIFIEDQLTWGLIINFERIKGVSEDDASIKPEDASYKVDILTRCVVRKDKLGKKSVEIVPLKEHGEPIVVSIPISQIGNRPTVFLFPKSKFLSPRCRRRCRWCDEGAWLSASPLSGSITAVIVLGFPRFVTFGLDLVQPAPPPTGGCRSVLFHFVLAVLVSSAPPVHPSGLSLTLFFSGSRCRSNSINPPSSSPSYACRRSFGSRWFVVVQFLLVGCCGGVLQACRFACTGRFGVDEVGGGDAILPLFIPYLVADGMGADSVSVFLVLGFCNIGLYGLEEPCVFCVLCRRWLLRESIRVGGRFIRRYLPQ</sequence>
<dbReference type="Pfam" id="PF13234">
    <property type="entry name" value="MTR4_beta-barrel"/>
    <property type="match status" value="1"/>
</dbReference>
<proteinExistence type="predicted"/>
<evidence type="ECO:0000313" key="4">
    <source>
        <dbReference type="Proteomes" id="UP000236291"/>
    </source>
</evidence>
<dbReference type="ExpressionAtlas" id="A0A2K3NCH8">
    <property type="expression patterns" value="baseline"/>
</dbReference>
<feature type="domain" description="Exosome RNA helicase MTR4-like beta-barrel" evidence="1">
    <location>
        <begin position="74"/>
        <end position="176"/>
    </location>
</feature>
<dbReference type="FunFam" id="1.20.1500.20:FF:000002">
    <property type="entry name" value="DEAD/DEAH box helicase, putative"/>
    <property type="match status" value="1"/>
</dbReference>
<dbReference type="AlphaFoldDB" id="A0A2K3NCH8"/>
<accession>A0A2K3NCH8</accession>
<dbReference type="STRING" id="57577.A0A2K3NCH8"/>
<organism evidence="3 4">
    <name type="scientific">Trifolium pratense</name>
    <name type="common">Red clover</name>
    <dbReference type="NCBI Taxonomy" id="57577"/>
    <lineage>
        <taxon>Eukaryota</taxon>
        <taxon>Viridiplantae</taxon>
        <taxon>Streptophyta</taxon>
        <taxon>Embryophyta</taxon>
        <taxon>Tracheophyta</taxon>
        <taxon>Spermatophyta</taxon>
        <taxon>Magnoliopsida</taxon>
        <taxon>eudicotyledons</taxon>
        <taxon>Gunneridae</taxon>
        <taxon>Pentapetalae</taxon>
        <taxon>rosids</taxon>
        <taxon>fabids</taxon>
        <taxon>Fabales</taxon>
        <taxon>Fabaceae</taxon>
        <taxon>Papilionoideae</taxon>
        <taxon>50 kb inversion clade</taxon>
        <taxon>NPAAA clade</taxon>
        <taxon>Hologalegina</taxon>
        <taxon>IRL clade</taxon>
        <taxon>Trifolieae</taxon>
        <taxon>Trifolium</taxon>
    </lineage>
</organism>
<feature type="domain" description="Exosome RNA helicase MTR4-like stalk" evidence="2">
    <location>
        <begin position="9"/>
        <end position="72"/>
    </location>
</feature>